<dbReference type="AlphaFoldDB" id="A0A9P6QF84"/>
<keyword evidence="3" id="KW-0689">Ribosomal protein</keyword>
<dbReference type="PANTHER" id="PTHR11207">
    <property type="entry name" value="RIBONUCLEASE III"/>
    <property type="match status" value="1"/>
</dbReference>
<comment type="caution">
    <text evidence="9">The sequence shown here is derived from an EMBL/GenBank/DDBJ whole genome shotgun (WGS) entry which is preliminary data.</text>
</comment>
<evidence type="ECO:0000256" key="2">
    <source>
        <dbReference type="ARBA" id="ARBA00022884"/>
    </source>
</evidence>
<evidence type="ECO:0000256" key="5">
    <source>
        <dbReference type="ARBA" id="ARBA00023274"/>
    </source>
</evidence>
<dbReference type="InterPro" id="IPR000999">
    <property type="entry name" value="RNase_III_dom"/>
</dbReference>
<dbReference type="GO" id="GO:0003725">
    <property type="term" value="F:double-stranded RNA binding"/>
    <property type="evidence" value="ECO:0007669"/>
    <property type="project" value="InterPro"/>
</dbReference>
<comment type="similarity">
    <text evidence="6">Belongs to the ribonuclease III family. Mitochondrion-specific ribosomal protein mL44 subfamily.</text>
</comment>
<name>A0A9P6QF84_9FUNG</name>
<comment type="subcellular location">
    <subcellularLocation>
        <location evidence="1">Mitochondrion</location>
    </subcellularLocation>
</comment>
<protein>
    <recommendedName>
        <fullName evidence="7">Large ribosomal subunit protein mL44</fullName>
    </recommendedName>
</protein>
<evidence type="ECO:0000256" key="4">
    <source>
        <dbReference type="ARBA" id="ARBA00023128"/>
    </source>
</evidence>
<gene>
    <name evidence="9" type="ORF">BG011_006458</name>
</gene>
<accession>A0A9P6QF84</accession>
<evidence type="ECO:0000259" key="8">
    <source>
        <dbReference type="PROSITE" id="PS50142"/>
    </source>
</evidence>
<dbReference type="Pfam" id="PF14622">
    <property type="entry name" value="Ribonucleas_3_3"/>
    <property type="match status" value="1"/>
</dbReference>
<evidence type="ECO:0000256" key="7">
    <source>
        <dbReference type="ARBA" id="ARBA00035187"/>
    </source>
</evidence>
<dbReference type="PANTHER" id="PTHR11207:SF32">
    <property type="entry name" value="LARGE RIBOSOMAL SUBUNIT PROTEIN ML44"/>
    <property type="match status" value="1"/>
</dbReference>
<evidence type="ECO:0000256" key="6">
    <source>
        <dbReference type="ARBA" id="ARBA00024034"/>
    </source>
</evidence>
<dbReference type="CDD" id="cd00593">
    <property type="entry name" value="RIBOc"/>
    <property type="match status" value="1"/>
</dbReference>
<keyword evidence="10" id="KW-1185">Reference proteome</keyword>
<dbReference type="SUPFAM" id="SSF69065">
    <property type="entry name" value="RNase III domain-like"/>
    <property type="match status" value="1"/>
</dbReference>
<dbReference type="InterPro" id="IPR044443">
    <property type="entry name" value="Ribosomal_mL44_DSRM_fung"/>
</dbReference>
<keyword evidence="5" id="KW-0687">Ribonucleoprotein</keyword>
<keyword evidence="4" id="KW-0496">Mitochondrion</keyword>
<dbReference type="PROSITE" id="PS50142">
    <property type="entry name" value="RNASE_3_2"/>
    <property type="match status" value="1"/>
</dbReference>
<dbReference type="OrthoDB" id="67027at2759"/>
<sequence length="331" mass="37350">MAGLLRSPLVLARSSICASAVRACQPALTRTFLINVKPTKKSKLEQGETINSTIASTPELKDKDSKYRIEQPSPAVVAFSHRMGLNQLKDQTLVMRIITHASHERVGVQTNERLDYLGSKILKMFVVEYLHTKYPKMPTDMQQEVVEAYTRPDTLSLMAKEFGVEDVARWVRSKPEMGHQLTLKTVKASIVRAMVGALYIDQGPIKARDFIHAHFLSRKLDLAPFLKVEEPKRYMSSLMKRLDREHPVARLESETGRNSKAPVFIVGVYSGTEKMGEGFGYSLKMAEFRANKDALTKYYLEEHKDFSLPSDAEVEGTVYRPTKVGDTQVIV</sequence>
<feature type="domain" description="RNase III" evidence="8">
    <location>
        <begin position="76"/>
        <end position="203"/>
    </location>
</feature>
<evidence type="ECO:0000313" key="9">
    <source>
        <dbReference type="EMBL" id="KAG0264612.1"/>
    </source>
</evidence>
<keyword evidence="2" id="KW-0694">RNA-binding</keyword>
<dbReference type="InterPro" id="IPR044444">
    <property type="entry name" value="Ribosomal_mL44_DSRM_metazoa"/>
</dbReference>
<dbReference type="SMART" id="SM00535">
    <property type="entry name" value="RIBOc"/>
    <property type="match status" value="1"/>
</dbReference>
<dbReference type="Gene3D" id="1.10.1520.10">
    <property type="entry name" value="Ribonuclease III domain"/>
    <property type="match status" value="1"/>
</dbReference>
<dbReference type="Pfam" id="PF22892">
    <property type="entry name" value="DSRM_MRPL44"/>
    <property type="match status" value="1"/>
</dbReference>
<proteinExistence type="inferred from homology"/>
<dbReference type="Gene3D" id="3.30.160.20">
    <property type="match status" value="1"/>
</dbReference>
<dbReference type="GO" id="GO:0003735">
    <property type="term" value="F:structural constituent of ribosome"/>
    <property type="evidence" value="ECO:0007669"/>
    <property type="project" value="TreeGrafter"/>
</dbReference>
<dbReference type="GO" id="GO:0006396">
    <property type="term" value="P:RNA processing"/>
    <property type="evidence" value="ECO:0007669"/>
    <property type="project" value="InterPro"/>
</dbReference>
<reference evidence="9" key="1">
    <citation type="journal article" date="2020" name="Fungal Divers.">
        <title>Resolving the Mortierellaceae phylogeny through synthesis of multi-gene phylogenetics and phylogenomics.</title>
        <authorList>
            <person name="Vandepol N."/>
            <person name="Liber J."/>
            <person name="Desiro A."/>
            <person name="Na H."/>
            <person name="Kennedy M."/>
            <person name="Barry K."/>
            <person name="Grigoriev I.V."/>
            <person name="Miller A.N."/>
            <person name="O'Donnell K."/>
            <person name="Stajich J.E."/>
            <person name="Bonito G."/>
        </authorList>
    </citation>
    <scope>NUCLEOTIDE SEQUENCE</scope>
    <source>
        <strain evidence="9">KOD948</strain>
    </source>
</reference>
<dbReference type="GO" id="GO:0004525">
    <property type="term" value="F:ribonuclease III activity"/>
    <property type="evidence" value="ECO:0007669"/>
    <property type="project" value="InterPro"/>
</dbReference>
<dbReference type="EMBL" id="JAAAJA010000047">
    <property type="protein sequence ID" value="KAG0264612.1"/>
    <property type="molecule type" value="Genomic_DNA"/>
</dbReference>
<evidence type="ECO:0000256" key="1">
    <source>
        <dbReference type="ARBA" id="ARBA00004173"/>
    </source>
</evidence>
<dbReference type="CDD" id="cd19873">
    <property type="entry name" value="DSRM_MRPL3_like"/>
    <property type="match status" value="1"/>
</dbReference>
<dbReference type="SUPFAM" id="SSF54768">
    <property type="entry name" value="dsRNA-binding domain-like"/>
    <property type="match status" value="1"/>
</dbReference>
<dbReference type="GO" id="GO:0005739">
    <property type="term" value="C:mitochondrion"/>
    <property type="evidence" value="ECO:0007669"/>
    <property type="project" value="TreeGrafter"/>
</dbReference>
<evidence type="ECO:0000256" key="3">
    <source>
        <dbReference type="ARBA" id="ARBA00022980"/>
    </source>
</evidence>
<dbReference type="InterPro" id="IPR036389">
    <property type="entry name" value="RNase_III_sf"/>
</dbReference>
<dbReference type="Proteomes" id="UP000726737">
    <property type="component" value="Unassembled WGS sequence"/>
</dbReference>
<organism evidence="9 10">
    <name type="scientific">Mortierella polycephala</name>
    <dbReference type="NCBI Taxonomy" id="41804"/>
    <lineage>
        <taxon>Eukaryota</taxon>
        <taxon>Fungi</taxon>
        <taxon>Fungi incertae sedis</taxon>
        <taxon>Mucoromycota</taxon>
        <taxon>Mortierellomycotina</taxon>
        <taxon>Mortierellomycetes</taxon>
        <taxon>Mortierellales</taxon>
        <taxon>Mortierellaceae</taxon>
        <taxon>Mortierella</taxon>
    </lineage>
</organism>
<evidence type="ECO:0000313" key="10">
    <source>
        <dbReference type="Proteomes" id="UP000726737"/>
    </source>
</evidence>